<dbReference type="CTD" id="101882405"/>
<organism evidence="7 8">
    <name type="scientific">Chanos chanos</name>
    <name type="common">Milkfish</name>
    <name type="synonym">Mugil chanos</name>
    <dbReference type="NCBI Taxonomy" id="29144"/>
    <lineage>
        <taxon>Eukaryota</taxon>
        <taxon>Metazoa</taxon>
        <taxon>Chordata</taxon>
        <taxon>Craniata</taxon>
        <taxon>Vertebrata</taxon>
        <taxon>Euteleostomi</taxon>
        <taxon>Actinopterygii</taxon>
        <taxon>Neopterygii</taxon>
        <taxon>Teleostei</taxon>
        <taxon>Ostariophysi</taxon>
        <taxon>Gonorynchiformes</taxon>
        <taxon>Chanidae</taxon>
        <taxon>Chanos</taxon>
    </lineage>
</organism>
<evidence type="ECO:0000256" key="2">
    <source>
        <dbReference type="ARBA" id="ARBA00023043"/>
    </source>
</evidence>
<evidence type="ECO:0000256" key="3">
    <source>
        <dbReference type="ARBA" id="ARBA00038122"/>
    </source>
</evidence>
<protein>
    <submittedName>
        <fullName evidence="8">Ankyrin repeat domain-containing protein SOWAHA</fullName>
    </submittedName>
</protein>
<dbReference type="InterPro" id="IPR058889">
    <property type="entry name" value="WHD_SOWAHA-C"/>
</dbReference>
<dbReference type="Proteomes" id="UP000504632">
    <property type="component" value="Chromosome 2"/>
</dbReference>
<dbReference type="InterPro" id="IPR036770">
    <property type="entry name" value="Ankyrin_rpt-contain_sf"/>
</dbReference>
<dbReference type="SUPFAM" id="SSF48403">
    <property type="entry name" value="Ankyrin repeat"/>
    <property type="match status" value="1"/>
</dbReference>
<dbReference type="AlphaFoldDB" id="A0A6J2UQP2"/>
<evidence type="ECO:0000259" key="6">
    <source>
        <dbReference type="Pfam" id="PF25877"/>
    </source>
</evidence>
<proteinExistence type="inferred from homology"/>
<dbReference type="InParanoid" id="A0A6J2UQP2"/>
<keyword evidence="2 4" id="KW-0040">ANK repeat</keyword>
<dbReference type="Pfam" id="PF12796">
    <property type="entry name" value="Ank_2"/>
    <property type="match status" value="1"/>
</dbReference>
<dbReference type="SMART" id="SM00248">
    <property type="entry name" value="ANK"/>
    <property type="match status" value="2"/>
</dbReference>
<evidence type="ECO:0000313" key="7">
    <source>
        <dbReference type="Proteomes" id="UP000504632"/>
    </source>
</evidence>
<reference evidence="8" key="1">
    <citation type="submission" date="2025-08" db="UniProtKB">
        <authorList>
            <consortium name="RefSeq"/>
        </authorList>
    </citation>
    <scope>IDENTIFICATION</scope>
</reference>
<sequence>MALSQETILTFLLEHGGKVKNSELLDEFKGFINSSDPAEKTQNRNLFKSFVNNVAVVKQIDNVKFVVVKKKYQEFVKVKKNQLEDSPVSRNCSFSSSSMSLSSISKREFQIYHSDVENNNSFVSLNKNHGYLNGNVGSSLPDCPAQNNGSSSCHDAPAQVDGSITACSEETVRARVLSVSSEVKRGKTRAVFAIVAVKSPPNSQFDRLSDETDKVEPRVLCSARQQCELSSETRTFQVTTETTHPITNTQHRSKAVEENDLRKTPRPKRRQAEAQAPSSPHLKKGNKLSKPGYTSKYSEGPPLEPTEHEWLVQLATGHWGHVYGLLLNDIQLAEKRDFISGFTALHWAAKSGNFEMVCKIIDISKRNGMDIDVNIKTHDGYTPLHIAAIHNHESVLTLLVRDYGANFNIRDNSGKKPYYYLQKGVSLQVREMLGDPQVLYQRPLYDKTENECPSEVSRGFNTLSRLFQPPVGYRRKQRHRLSFHFVSDDNEDYKKQNDALGHRLVQ</sequence>
<evidence type="ECO:0000256" key="5">
    <source>
        <dbReference type="SAM" id="MobiDB-lite"/>
    </source>
</evidence>
<feature type="compositionally biased region" description="Low complexity" evidence="5">
    <location>
        <begin position="233"/>
        <end position="243"/>
    </location>
</feature>
<dbReference type="Gene3D" id="1.25.40.20">
    <property type="entry name" value="Ankyrin repeat-containing domain"/>
    <property type="match status" value="1"/>
</dbReference>
<evidence type="ECO:0000256" key="1">
    <source>
        <dbReference type="ARBA" id="ARBA00022737"/>
    </source>
</evidence>
<dbReference type="RefSeq" id="XP_030621401.1">
    <property type="nucleotide sequence ID" value="XM_030765541.1"/>
</dbReference>
<feature type="compositionally biased region" description="Basic and acidic residues" evidence="5">
    <location>
        <begin position="254"/>
        <end position="263"/>
    </location>
</feature>
<gene>
    <name evidence="8" type="primary">sowahab</name>
</gene>
<dbReference type="FunCoup" id="A0A6J2UQP2">
    <property type="interactions" value="130"/>
</dbReference>
<evidence type="ECO:0000313" key="8">
    <source>
        <dbReference type="RefSeq" id="XP_030621401.1"/>
    </source>
</evidence>
<accession>A0A6J2UQP2</accession>
<feature type="region of interest" description="Disordered" evidence="5">
    <location>
        <begin position="232"/>
        <end position="301"/>
    </location>
</feature>
<feature type="repeat" description="ANK" evidence="4">
    <location>
        <begin position="379"/>
        <end position="412"/>
    </location>
</feature>
<dbReference type="GeneID" id="115805057"/>
<name>A0A6J2UQP2_CHACN</name>
<comment type="similarity">
    <text evidence="3">Belongs to the SOWAH family.</text>
</comment>
<feature type="domain" description="SOWAHA-C winged helix-turn-helix" evidence="6">
    <location>
        <begin position="3"/>
        <end position="83"/>
    </location>
</feature>
<dbReference type="PROSITE" id="PS50088">
    <property type="entry name" value="ANK_REPEAT"/>
    <property type="match status" value="2"/>
</dbReference>
<dbReference type="PANTHER" id="PTHR14491:SF2">
    <property type="entry name" value="ANKYRIN REPEAT DOMAIN-CONTAINING PROTEIN SOWAHA"/>
    <property type="match status" value="1"/>
</dbReference>
<dbReference type="PROSITE" id="PS50297">
    <property type="entry name" value="ANK_REP_REGION"/>
    <property type="match status" value="1"/>
</dbReference>
<dbReference type="Pfam" id="PF25877">
    <property type="entry name" value="WHD_SOWAH"/>
    <property type="match status" value="1"/>
</dbReference>
<evidence type="ECO:0000256" key="4">
    <source>
        <dbReference type="PROSITE-ProRule" id="PRU00023"/>
    </source>
</evidence>
<feature type="repeat" description="ANK" evidence="4">
    <location>
        <begin position="340"/>
        <end position="376"/>
    </location>
</feature>
<dbReference type="OrthoDB" id="432281at2759"/>
<dbReference type="PANTHER" id="PTHR14491">
    <property type="entry name" value="SOSONDOWAH, ISOFORM G"/>
    <property type="match status" value="1"/>
</dbReference>
<keyword evidence="7" id="KW-1185">Reference proteome</keyword>
<keyword evidence="1" id="KW-0677">Repeat</keyword>
<dbReference type="InterPro" id="IPR002110">
    <property type="entry name" value="Ankyrin_rpt"/>
</dbReference>